<dbReference type="PROSITE" id="PS00028">
    <property type="entry name" value="ZINC_FINGER_C2H2_1"/>
    <property type="match status" value="1"/>
</dbReference>
<gene>
    <name evidence="2" type="ORF">BJX66DRAFT_320891</name>
</gene>
<organism evidence="2 3">
    <name type="scientific">Aspergillus keveii</name>
    <dbReference type="NCBI Taxonomy" id="714993"/>
    <lineage>
        <taxon>Eukaryota</taxon>
        <taxon>Fungi</taxon>
        <taxon>Dikarya</taxon>
        <taxon>Ascomycota</taxon>
        <taxon>Pezizomycotina</taxon>
        <taxon>Eurotiomycetes</taxon>
        <taxon>Eurotiomycetidae</taxon>
        <taxon>Eurotiales</taxon>
        <taxon>Aspergillaceae</taxon>
        <taxon>Aspergillus</taxon>
        <taxon>Aspergillus subgen. Nidulantes</taxon>
    </lineage>
</organism>
<dbReference type="PANTHER" id="PTHR37535:SF3">
    <property type="entry name" value="FLUG DOMAIN-CONTAINING PROTEIN"/>
    <property type="match status" value="1"/>
</dbReference>
<proteinExistence type="predicted"/>
<dbReference type="Proteomes" id="UP001610563">
    <property type="component" value="Unassembled WGS sequence"/>
</dbReference>
<dbReference type="Pfam" id="PF11917">
    <property type="entry name" value="DUF3435"/>
    <property type="match status" value="1"/>
</dbReference>
<name>A0ABR4FGL4_9EURO</name>
<reference evidence="2 3" key="1">
    <citation type="submission" date="2024-07" db="EMBL/GenBank/DDBJ databases">
        <title>Section-level genome sequencing and comparative genomics of Aspergillus sections Usti and Cavernicolus.</title>
        <authorList>
            <consortium name="Lawrence Berkeley National Laboratory"/>
            <person name="Nybo J.L."/>
            <person name="Vesth T.C."/>
            <person name="Theobald S."/>
            <person name="Frisvad J.C."/>
            <person name="Larsen T.O."/>
            <person name="Kjaerboelling I."/>
            <person name="Rothschild-Mancinelli K."/>
            <person name="Lyhne E.K."/>
            <person name="Kogle M.E."/>
            <person name="Barry K."/>
            <person name="Clum A."/>
            <person name="Na H."/>
            <person name="Ledsgaard L."/>
            <person name="Lin J."/>
            <person name="Lipzen A."/>
            <person name="Kuo A."/>
            <person name="Riley R."/>
            <person name="Mondo S."/>
            <person name="Labutti K."/>
            <person name="Haridas S."/>
            <person name="Pangalinan J."/>
            <person name="Salamov A.A."/>
            <person name="Simmons B.A."/>
            <person name="Magnuson J.K."/>
            <person name="Chen J."/>
            <person name="Drula E."/>
            <person name="Henrissat B."/>
            <person name="Wiebenga A."/>
            <person name="Lubbers R.J."/>
            <person name="Gomes A.C."/>
            <person name="Makela M.R."/>
            <person name="Stajich J."/>
            <person name="Grigoriev I.V."/>
            <person name="Mortensen U.H."/>
            <person name="De Vries R.P."/>
            <person name="Baker S.E."/>
            <person name="Andersen M.R."/>
        </authorList>
    </citation>
    <scope>NUCLEOTIDE SEQUENCE [LARGE SCALE GENOMIC DNA]</scope>
    <source>
        <strain evidence="2 3">CBS 209.92</strain>
    </source>
</reference>
<dbReference type="InterPro" id="IPR013087">
    <property type="entry name" value="Znf_C2H2_type"/>
</dbReference>
<comment type="caution">
    <text evidence="2">The sequence shown here is derived from an EMBL/GenBank/DDBJ whole genome shotgun (WGS) entry which is preliminary data.</text>
</comment>
<dbReference type="EMBL" id="JBFTWV010000480">
    <property type="protein sequence ID" value="KAL2782373.1"/>
    <property type="molecule type" value="Genomic_DNA"/>
</dbReference>
<evidence type="ECO:0000313" key="3">
    <source>
        <dbReference type="Proteomes" id="UP001610563"/>
    </source>
</evidence>
<protein>
    <recommendedName>
        <fullName evidence="1">C2H2-type domain-containing protein</fullName>
    </recommendedName>
</protein>
<feature type="domain" description="C2H2-type" evidence="1">
    <location>
        <begin position="711"/>
        <end position="734"/>
    </location>
</feature>
<dbReference type="PANTHER" id="PTHR37535">
    <property type="entry name" value="FLUG DOMAIN PROTEIN"/>
    <property type="match status" value="1"/>
</dbReference>
<evidence type="ECO:0000259" key="1">
    <source>
        <dbReference type="PROSITE" id="PS00028"/>
    </source>
</evidence>
<evidence type="ECO:0000313" key="2">
    <source>
        <dbReference type="EMBL" id="KAL2782373.1"/>
    </source>
</evidence>
<keyword evidence="3" id="KW-1185">Reference proteome</keyword>
<sequence length="748" mass="86866">MTIPVAIMRGGKFHKKVILAEHDGLTIQRPVLPETEQEYKDVLRIFDQFVEDHPGTVTPPDIQTFKAFMEYISINIEGRIEERPTVGTVDRWRRCLQSALRQQRGFITPGHVKTTVQQYIKTVLKQKISLSEAQREKGGLSPNDLAILMTQLWCQDSLEYRGRYPDRTRIQLSAALLLYCFTSARAGEVHESTRRRKRAQLRMENMPDKSQSPRALAACYKHFQLTLEWVDGDLMFVLQYQRKFVKRGEERTEWDLPVHLFYEVYSEKLPLFFNLLVFFLPMASADGAFRDYDRVTDIIDEAETIARIGPTEAKIARTIYFKESVLETPVFRQYTECDVNESTGKSRGADAFSKQCVNLGHRSGFRININAGASRRWALQEADPGHSQTARMKFAGHFDANTFSKWYAHPISDVDGLATFLNIPGRTAHIKNHRSMAVHYDPHMLQSLPAKQMFEFEARDDIRKLTADIKNSRVEFLRENDDSKKQLLLNRRRQLETQKSRAYHNELARLRKADTGGPKNKFQETLFHYHRRVMPERHSLAEILPTSVELRSSDGRKALYALEALCLQERRVVYQSALAPKEGKCVCGEKVSWYQPHKQWPHVFKCYGGILARMGPDCFAKYCFECDFWCNERAKWSAHCQEHLDKPEELLRCDLIMFHNAPVKAAFCPFCMGDSSLGPIRQMKQFLHSPTWWKHVESHLEQKSRAKDFHCCHPACDIQLDSAKALRFHLEDVHYYKPPRGRKRPSED</sequence>
<accession>A0ABR4FGL4</accession>
<dbReference type="InterPro" id="IPR021842">
    <property type="entry name" value="DUF3435"/>
</dbReference>